<evidence type="ECO:0000313" key="3">
    <source>
        <dbReference type="Proteomes" id="UP001066276"/>
    </source>
</evidence>
<organism evidence="2 3">
    <name type="scientific">Pleurodeles waltl</name>
    <name type="common">Iberian ribbed newt</name>
    <dbReference type="NCBI Taxonomy" id="8319"/>
    <lineage>
        <taxon>Eukaryota</taxon>
        <taxon>Metazoa</taxon>
        <taxon>Chordata</taxon>
        <taxon>Craniata</taxon>
        <taxon>Vertebrata</taxon>
        <taxon>Euteleostomi</taxon>
        <taxon>Amphibia</taxon>
        <taxon>Batrachia</taxon>
        <taxon>Caudata</taxon>
        <taxon>Salamandroidea</taxon>
        <taxon>Salamandridae</taxon>
        <taxon>Pleurodelinae</taxon>
        <taxon>Pleurodeles</taxon>
    </lineage>
</organism>
<dbReference type="Proteomes" id="UP001066276">
    <property type="component" value="Chromosome 10"/>
</dbReference>
<feature type="compositionally biased region" description="Low complexity" evidence="1">
    <location>
        <begin position="76"/>
        <end position="92"/>
    </location>
</feature>
<sequence>MGARRQPERLPYLALTPSAVAALLTCARRARKHESGETCNSRLALGGEGLPGGRSRVIWTLQPAHLRQRRGGPESRGGPSSSSYPRSPAGRPIGTSGPSDKRREGRGSIGEVGPRLWSLRRRGLTDEEITGS</sequence>
<dbReference type="EMBL" id="JANPWB010000014">
    <property type="protein sequence ID" value="KAJ1098230.1"/>
    <property type="molecule type" value="Genomic_DNA"/>
</dbReference>
<reference evidence="2" key="1">
    <citation type="journal article" date="2022" name="bioRxiv">
        <title>Sequencing and chromosome-scale assembly of the giantPleurodeles waltlgenome.</title>
        <authorList>
            <person name="Brown T."/>
            <person name="Elewa A."/>
            <person name="Iarovenko S."/>
            <person name="Subramanian E."/>
            <person name="Araus A.J."/>
            <person name="Petzold A."/>
            <person name="Susuki M."/>
            <person name="Suzuki K.-i.T."/>
            <person name="Hayashi T."/>
            <person name="Toyoda A."/>
            <person name="Oliveira C."/>
            <person name="Osipova E."/>
            <person name="Leigh N.D."/>
            <person name="Simon A."/>
            <person name="Yun M.H."/>
        </authorList>
    </citation>
    <scope>NUCLEOTIDE SEQUENCE</scope>
    <source>
        <strain evidence="2">20211129_DDA</strain>
        <tissue evidence="2">Liver</tissue>
    </source>
</reference>
<feature type="region of interest" description="Disordered" evidence="1">
    <location>
        <begin position="32"/>
        <end position="132"/>
    </location>
</feature>
<proteinExistence type="predicted"/>
<keyword evidence="3" id="KW-1185">Reference proteome</keyword>
<evidence type="ECO:0000313" key="2">
    <source>
        <dbReference type="EMBL" id="KAJ1098230.1"/>
    </source>
</evidence>
<comment type="caution">
    <text evidence="2">The sequence shown here is derived from an EMBL/GenBank/DDBJ whole genome shotgun (WGS) entry which is preliminary data.</text>
</comment>
<dbReference type="AlphaFoldDB" id="A0AAV7M5Y3"/>
<name>A0AAV7M5Y3_PLEWA</name>
<accession>A0AAV7M5Y3</accession>
<gene>
    <name evidence="2" type="ORF">NDU88_003346</name>
</gene>
<evidence type="ECO:0000256" key="1">
    <source>
        <dbReference type="SAM" id="MobiDB-lite"/>
    </source>
</evidence>
<protein>
    <submittedName>
        <fullName evidence="2">Uncharacterized protein</fullName>
    </submittedName>
</protein>